<reference evidence="2" key="1">
    <citation type="journal article" date="2019" name="Int. J. Syst. Evol. Microbiol.">
        <title>The Global Catalogue of Microorganisms (GCM) 10K type strain sequencing project: providing services to taxonomists for standard genome sequencing and annotation.</title>
        <authorList>
            <consortium name="The Broad Institute Genomics Platform"/>
            <consortium name="The Broad Institute Genome Sequencing Center for Infectious Disease"/>
            <person name="Wu L."/>
            <person name="Ma J."/>
        </authorList>
    </citation>
    <scope>NUCLEOTIDE SEQUENCE [LARGE SCALE GENOMIC DNA]</scope>
    <source>
        <strain evidence="2">JCM 16898</strain>
    </source>
</reference>
<protein>
    <submittedName>
        <fullName evidence="1">Uncharacterized protein</fullName>
    </submittedName>
</protein>
<dbReference type="EMBL" id="BAAAZN010000006">
    <property type="protein sequence ID" value="GAA3547922.1"/>
    <property type="molecule type" value="Genomic_DNA"/>
</dbReference>
<name>A0ABP6WD39_9PSEU</name>
<accession>A0ABP6WD39</accession>
<sequence length="409" mass="45921">MDPLATRPDDENSRLLHRLRTRRRVPDPQTVAFLEQAQESAGGRRTTREMPDAGTVRAMYPNRTEAEIAEMSRYFAELDSAIRPPTRYEGRHHRQVQVYAAQLDEAVARHGRWPAADNPPLFATTESGHGTAAAIRVPHTGDHLVLVDSELLQFLFLFSKAVALAVPAGTPTPDGILRFATEPEEIRANLRRDPQILFRFHDVVLSYAMTGSASRAEAYRVPPATERLYGIVMQSAQTFVLAHEYAHVLEGHLDDGDPGGEHLAPPQWPLPLEGVADRFGFELTLEVMKKAGYDLYFTYWGIELFLSANEILLKAISLLRTGDEHGLRHDERHRQAGFDARRRSLETMLRTDLERASGKATVEAEWDRIGSGLHVVRDIVHILWGETEPLLRKAHADGSRPAVWWDSGG</sequence>
<keyword evidence="2" id="KW-1185">Reference proteome</keyword>
<organism evidence="1 2">
    <name type="scientific">Amycolatopsis ultiminotia</name>
    <dbReference type="NCBI Taxonomy" id="543629"/>
    <lineage>
        <taxon>Bacteria</taxon>
        <taxon>Bacillati</taxon>
        <taxon>Actinomycetota</taxon>
        <taxon>Actinomycetes</taxon>
        <taxon>Pseudonocardiales</taxon>
        <taxon>Pseudonocardiaceae</taxon>
        <taxon>Amycolatopsis</taxon>
    </lineage>
</organism>
<dbReference type="RefSeq" id="WP_344860864.1">
    <property type="nucleotide sequence ID" value="NZ_BAAAZN010000006.1"/>
</dbReference>
<proteinExistence type="predicted"/>
<comment type="caution">
    <text evidence="1">The sequence shown here is derived from an EMBL/GenBank/DDBJ whole genome shotgun (WGS) entry which is preliminary data.</text>
</comment>
<gene>
    <name evidence="1" type="ORF">GCM10022222_34400</name>
</gene>
<evidence type="ECO:0000313" key="1">
    <source>
        <dbReference type="EMBL" id="GAA3547922.1"/>
    </source>
</evidence>
<evidence type="ECO:0000313" key="2">
    <source>
        <dbReference type="Proteomes" id="UP001500689"/>
    </source>
</evidence>
<dbReference type="Proteomes" id="UP001500689">
    <property type="component" value="Unassembled WGS sequence"/>
</dbReference>